<dbReference type="PROSITE" id="PS00504">
    <property type="entry name" value="FRD_SDH_FAD_BINDING"/>
    <property type="match status" value="1"/>
</dbReference>
<dbReference type="CDD" id="cd03750">
    <property type="entry name" value="proteasome_alpha_type_2"/>
    <property type="match status" value="1"/>
</dbReference>
<dbReference type="Gene3D" id="3.90.700.10">
    <property type="entry name" value="Succinate dehydrogenase/fumarate reductase flavoprotein, catalytic domain"/>
    <property type="match status" value="1"/>
</dbReference>
<keyword evidence="13 26" id="KW-0249">Electron transport</keyword>
<dbReference type="GO" id="GO:0051603">
    <property type="term" value="P:proteolysis involved in protein catabolic process"/>
    <property type="evidence" value="ECO:0007669"/>
    <property type="project" value="InterPro"/>
</dbReference>
<evidence type="ECO:0000256" key="6">
    <source>
        <dbReference type="ARBA" id="ARBA00022448"/>
    </source>
</evidence>
<evidence type="ECO:0000259" key="27">
    <source>
        <dbReference type="Pfam" id="PF00890"/>
    </source>
</evidence>
<sequence length="824" mass="90559">MKRQMEFTVYTISTQYPVVDHDFDAVVVGAGGAGLRAAFGLSEAGFNTACITKLFPTRSHTVAAQGGINAALGNMEDDDWRWHFYDTVKGSDWLGDQDAIHYMTEQAPAAVVELENYGMPFSRTDDGKIYQRAFGGQSLKFGKGGQAHRCCCVADRTGHSLLHTLYGRSLRYDTSYFVEYFALDLLMENGECKGVIALCMEDGSIHRFRSKNTVIATGCTSAHTNTGDGLAMITRAGLPNQDLEFVQFHPTGIYGAGCLITEGCRGEGGILINSEGERFMERYAPNAKDLASRDVVSRAMTIEIREGRGCGPDKDHVYLQLHHLPPQQLAARLPGISETAMIFAGVDVTKEPIPVLPTVHYNMGGIPTNYKGQVITHRNDEDQVVPGLYACGEAASASVHGANRLGANSLLDLVVFGRACALSIAESCKPDTLPSLKSNAGEESVANLDKMRYANGDIRTSEIRLDMQKTMQAHAAVFRTGPILKEGCEKLSAVNKTIDDIKTFDRGIVWNTDLVETLELQNLMLCALQTIYGAEARQESRGAHAREDFKDRVDEYDYTKPIQGQQKVPFSEHWRKHTLSTVDSNGKLHSTGKVANFLNEKINSPSGKLVQIEYALAAVAAGAPSVGIKAANGVVLATEKKQKSILYDEQSVHKVEPITKHIGMVYSGMGPDYRVLVRRARKLAQQYFLVYQEPIPTAQLVQRVASVMQEYTQSGGVRPFGVSLLIAGWDEGRPYLFQSDPSGAYFAWKATAMGKNYVNGKTFLEKRYNEDLELEDAIHTAILTLKESFEGQMTEDNIEVGICNEEGFRRLSPAEVKDYLAAIA</sequence>
<keyword evidence="29" id="KW-0830">Ubiquinone</keyword>
<dbReference type="GO" id="GO:0006099">
    <property type="term" value="P:tricarboxylic acid cycle"/>
    <property type="evidence" value="ECO:0007669"/>
    <property type="project" value="UniProtKB-UniPathway"/>
</dbReference>
<dbReference type="InterPro" id="IPR037099">
    <property type="entry name" value="Fum_R/Succ_DH_flav-like_C_sf"/>
</dbReference>
<comment type="similarity">
    <text evidence="5 26">Belongs to the FAD-dependent oxidoreductase 2 family. FRD/SDH subfamily.</text>
</comment>
<feature type="binding site" evidence="23">
    <location>
        <begin position="409"/>
        <end position="410"/>
    </location>
    <ligand>
        <name>FAD</name>
        <dbReference type="ChEBI" id="CHEBI:57692"/>
    </ligand>
</feature>
<evidence type="ECO:0000256" key="7">
    <source>
        <dbReference type="ARBA" id="ARBA00022490"/>
    </source>
</evidence>
<dbReference type="InterPro" id="IPR003953">
    <property type="entry name" value="FAD-dep_OxRdtase_2_FAD-bd"/>
</dbReference>
<reference evidence="29 30" key="1">
    <citation type="submission" date="2019-01" db="EMBL/GenBank/DDBJ databases">
        <title>Draft Genome and Complete Hox-Cluster Characterization of the Sterlet Sturgeon (Acipenser ruthenus).</title>
        <authorList>
            <person name="Wei Q."/>
        </authorList>
    </citation>
    <scope>NUCLEOTIDE SEQUENCE [LARGE SCALE GENOMIC DNA]</scope>
    <source>
        <strain evidence="29">WHYD16114868_AA</strain>
        <tissue evidence="29">Blood</tissue>
    </source>
</reference>
<keyword evidence="11 23" id="KW-0274">FAD</keyword>
<feature type="binding site" evidence="23">
    <location>
        <begin position="29"/>
        <end position="34"/>
    </location>
    <ligand>
        <name>FAD</name>
        <dbReference type="ChEBI" id="CHEBI:57692"/>
    </ligand>
</feature>
<feature type="active site" description="Proton acceptor" evidence="21">
    <location>
        <position position="293"/>
    </location>
</feature>
<evidence type="ECO:0000256" key="1">
    <source>
        <dbReference type="ARBA" id="ARBA00004123"/>
    </source>
</evidence>
<dbReference type="SUPFAM" id="SSF46977">
    <property type="entry name" value="Succinate dehydrogenase/fumarate reductase flavoprotein C-terminal domain"/>
    <property type="match status" value="1"/>
</dbReference>
<comment type="catalytic activity">
    <reaction evidence="26">
        <text>a quinone + succinate = fumarate + a quinol</text>
        <dbReference type="Rhea" id="RHEA:40523"/>
        <dbReference type="ChEBI" id="CHEBI:24646"/>
        <dbReference type="ChEBI" id="CHEBI:29806"/>
        <dbReference type="ChEBI" id="CHEBI:30031"/>
        <dbReference type="ChEBI" id="CHEBI:132124"/>
        <dbReference type="EC" id="1.3.5.1"/>
    </reaction>
</comment>
<dbReference type="GO" id="GO:0050660">
    <property type="term" value="F:flavin adenine dinucleotide binding"/>
    <property type="evidence" value="ECO:0007669"/>
    <property type="project" value="InterPro"/>
</dbReference>
<evidence type="ECO:0000256" key="21">
    <source>
        <dbReference type="PIRSR" id="PIRSR611281-1"/>
    </source>
</evidence>
<evidence type="ECO:0000256" key="17">
    <source>
        <dbReference type="ARBA" id="ARBA00023242"/>
    </source>
</evidence>
<dbReference type="Pfam" id="PF00227">
    <property type="entry name" value="Proteasome"/>
    <property type="match status" value="1"/>
</dbReference>
<dbReference type="FunFam" id="3.60.20.10:FF:000012">
    <property type="entry name" value="Proteasome subunit alpha type"/>
    <property type="match status" value="1"/>
</dbReference>
<evidence type="ECO:0000256" key="20">
    <source>
        <dbReference type="ARBA" id="ARBA00048512"/>
    </source>
</evidence>
<dbReference type="NCBIfam" id="TIGR01816">
    <property type="entry name" value="sdhA_forward"/>
    <property type="match status" value="1"/>
</dbReference>
<dbReference type="SUPFAM" id="SSF56235">
    <property type="entry name" value="N-terminal nucleophile aminohydrolases (Ntn hydrolases)"/>
    <property type="match status" value="1"/>
</dbReference>
<dbReference type="PROSITE" id="PS51475">
    <property type="entry name" value="PROTEASOME_ALPHA_2"/>
    <property type="match status" value="1"/>
</dbReference>
<dbReference type="Gene3D" id="3.50.50.60">
    <property type="entry name" value="FAD/NAD(P)-binding domain"/>
    <property type="match status" value="1"/>
</dbReference>
<dbReference type="FunFam" id="3.50.50.60:FF:001062">
    <property type="entry name" value="Succinate dehydrogenase complex, subunit A, flavoprotein (Fp)"/>
    <property type="match status" value="1"/>
</dbReference>
<dbReference type="InterPro" id="IPR014006">
    <property type="entry name" value="Succ_Dhase_FrdA_Gneg"/>
</dbReference>
<comment type="subcellular location">
    <subcellularLocation>
        <location evidence="3">Cytoplasm</location>
    </subcellularLocation>
    <subcellularLocation>
        <location evidence="2 26">Mitochondrion inner membrane</location>
        <topology evidence="2 26">Peripheral membrane protein</topology>
        <orientation evidence="2 26">Matrix side</orientation>
    </subcellularLocation>
    <subcellularLocation>
        <location evidence="1">Nucleus</location>
    </subcellularLocation>
</comment>
<comment type="pathway">
    <text evidence="4 26">Carbohydrate metabolism; tricarboxylic acid cycle; fumarate from succinate (eukaryal route): step 1/1.</text>
</comment>
<dbReference type="NCBIfam" id="TIGR01812">
    <property type="entry name" value="sdhA_frdA_Gneg"/>
    <property type="match status" value="1"/>
</dbReference>
<keyword evidence="12 25" id="KW-0647">Proteasome</keyword>
<dbReference type="InterPro" id="IPR029055">
    <property type="entry name" value="Ntn_hydrolases_N"/>
</dbReference>
<keyword evidence="14 26" id="KW-0560">Oxidoreductase</keyword>
<feature type="binding site" evidence="23">
    <location>
        <position position="393"/>
    </location>
    <ligand>
        <name>FAD</name>
        <dbReference type="ChEBI" id="CHEBI:57692"/>
    </ligand>
</feature>
<dbReference type="GO" id="GO:0009055">
    <property type="term" value="F:electron transfer activity"/>
    <property type="evidence" value="ECO:0007669"/>
    <property type="project" value="TreeGrafter"/>
</dbReference>
<evidence type="ECO:0000313" key="29">
    <source>
        <dbReference type="EMBL" id="RXM31074.1"/>
    </source>
</evidence>
<dbReference type="InterPro" id="IPR015939">
    <property type="entry name" value="Fum_Rdtase/Succ_DH_flav-like_C"/>
</dbReference>
<evidence type="ECO:0000313" key="30">
    <source>
        <dbReference type="Proteomes" id="UP000289886"/>
    </source>
</evidence>
<dbReference type="Gene3D" id="4.10.80.40">
    <property type="entry name" value="succinate dehydrogenase protein domain"/>
    <property type="match status" value="1"/>
</dbReference>
<evidence type="ECO:0000256" key="25">
    <source>
        <dbReference type="PROSITE-ProRule" id="PRU00808"/>
    </source>
</evidence>
<evidence type="ECO:0000256" key="11">
    <source>
        <dbReference type="ARBA" id="ARBA00022827"/>
    </source>
</evidence>
<dbReference type="GO" id="GO:0008177">
    <property type="term" value="F:succinate dehydrogenase (quinone) activity"/>
    <property type="evidence" value="ECO:0007669"/>
    <property type="project" value="UniProtKB-EC"/>
</dbReference>
<dbReference type="AlphaFoldDB" id="A0A444U7F0"/>
<proteinExistence type="inferred from homology"/>
<accession>A0A444U7F0</accession>
<keyword evidence="10" id="KW-0999">Mitochondrion inner membrane</keyword>
<comment type="catalytic activity">
    <reaction evidence="18">
        <text>(R)-malate + a quinone = enol-oxaloacetate + a quinol</text>
        <dbReference type="Rhea" id="RHEA:79827"/>
        <dbReference type="ChEBI" id="CHEBI:15588"/>
        <dbReference type="ChEBI" id="CHEBI:17479"/>
        <dbReference type="ChEBI" id="CHEBI:24646"/>
        <dbReference type="ChEBI" id="CHEBI:132124"/>
    </reaction>
    <physiologicalReaction direction="left-to-right" evidence="18">
        <dbReference type="Rhea" id="RHEA:79828"/>
    </physiologicalReaction>
</comment>
<evidence type="ECO:0000256" key="26">
    <source>
        <dbReference type="RuleBase" id="RU362051"/>
    </source>
</evidence>
<evidence type="ECO:0000256" key="22">
    <source>
        <dbReference type="PIRSR" id="PIRSR611281-2"/>
    </source>
</evidence>
<dbReference type="Gene3D" id="1.20.58.100">
    <property type="entry name" value="Fumarate reductase/succinate dehydrogenase flavoprotein-like, C-terminal domain"/>
    <property type="match status" value="1"/>
</dbReference>
<comment type="function">
    <text evidence="26">Flavoprotein (FP) subunit of succinate dehydrogenase (SDH) that is involved in complex II of the mitochondrial electron transport chain and is responsible for transferring electrons from succinate to ubiquinone (coenzyme Q).</text>
</comment>
<feature type="binding site" evidence="22">
    <location>
        <position position="249"/>
    </location>
    <ligand>
        <name>substrate</name>
    </ligand>
</feature>
<name>A0A444U7F0_ACIRT</name>
<evidence type="ECO:0000256" key="5">
    <source>
        <dbReference type="ARBA" id="ARBA00008040"/>
    </source>
</evidence>
<evidence type="ECO:0000256" key="8">
    <source>
        <dbReference type="ARBA" id="ARBA00022532"/>
    </source>
</evidence>
<keyword evidence="9 23" id="KW-0285">Flavoprotein</keyword>
<dbReference type="InterPro" id="IPR027477">
    <property type="entry name" value="Succ_DH/fumarate_Rdtase_cat_sf"/>
</dbReference>
<dbReference type="Pfam" id="PF00890">
    <property type="entry name" value="FAD_binding_2"/>
    <property type="match status" value="1"/>
</dbReference>
<dbReference type="InterPro" id="IPR001353">
    <property type="entry name" value="Proteasome_sua/b"/>
</dbReference>
<evidence type="ECO:0000256" key="19">
    <source>
        <dbReference type="ARBA" id="ARBA00047755"/>
    </source>
</evidence>
<feature type="domain" description="Fumarate reductase/succinate dehydrogenase flavoprotein-like C-terminal" evidence="28">
    <location>
        <begin position="464"/>
        <end position="585"/>
    </location>
</feature>
<dbReference type="Gene3D" id="3.60.20.10">
    <property type="entry name" value="Glutamine Phosphoribosylpyrophosphate, subunit 1, domain 1"/>
    <property type="match status" value="1"/>
</dbReference>
<keyword evidence="8 26" id="KW-0816">Tricarboxylic acid cycle</keyword>
<gene>
    <name evidence="29" type="ORF">EOD39_17324</name>
</gene>
<feature type="domain" description="FAD-dependent oxidoreductase 2 FAD-binding" evidence="27">
    <location>
        <begin position="24"/>
        <end position="410"/>
    </location>
</feature>
<dbReference type="SUPFAM" id="SSF56425">
    <property type="entry name" value="Succinate dehydrogenase/fumarate reductase flavoprotein, catalytic domain"/>
    <property type="match status" value="1"/>
</dbReference>
<feature type="binding site" evidence="23">
    <location>
        <begin position="52"/>
        <end position="67"/>
    </location>
    <ligand>
        <name>FAD</name>
        <dbReference type="ChEBI" id="CHEBI:57692"/>
    </ligand>
</feature>
<dbReference type="InterPro" id="IPR023332">
    <property type="entry name" value="Proteasome_alpha-type"/>
</dbReference>
<evidence type="ECO:0000256" key="4">
    <source>
        <dbReference type="ARBA" id="ARBA00004788"/>
    </source>
</evidence>
<dbReference type="EMBL" id="SCEB01215142">
    <property type="protein sequence ID" value="RXM31074.1"/>
    <property type="molecule type" value="Genomic_DNA"/>
</dbReference>
<dbReference type="Pfam" id="PF02910">
    <property type="entry name" value="Succ_DH_flav_C"/>
    <property type="match status" value="1"/>
</dbReference>
<evidence type="ECO:0000256" key="12">
    <source>
        <dbReference type="ARBA" id="ARBA00022942"/>
    </source>
</evidence>
<keyword evidence="26" id="KW-0809">Transit peptide</keyword>
<dbReference type="NCBIfam" id="NF003075">
    <property type="entry name" value="PRK03996.1"/>
    <property type="match status" value="1"/>
</dbReference>
<feature type="modified residue" description="Tele-8alpha-FAD histidine" evidence="24">
    <location>
        <position position="60"/>
    </location>
</feature>
<dbReference type="GO" id="GO:0006121">
    <property type="term" value="P:mitochondrial electron transport, succinate to ubiquinone"/>
    <property type="evidence" value="ECO:0007669"/>
    <property type="project" value="TreeGrafter"/>
</dbReference>
<feature type="binding site" evidence="22">
    <location>
        <position position="261"/>
    </location>
    <ligand>
        <name>substrate</name>
    </ligand>
</feature>
<dbReference type="InterPro" id="IPR036188">
    <property type="entry name" value="FAD/NAD-bd_sf"/>
</dbReference>
<evidence type="ECO:0000259" key="28">
    <source>
        <dbReference type="Pfam" id="PF02910"/>
    </source>
</evidence>
<dbReference type="EC" id="1.3.5.1" evidence="26"/>
<evidence type="ECO:0000256" key="10">
    <source>
        <dbReference type="ARBA" id="ARBA00022792"/>
    </source>
</evidence>
<comment type="similarity">
    <text evidence="25">Belongs to the peptidase T1A family.</text>
</comment>
<dbReference type="SUPFAM" id="SSF51905">
    <property type="entry name" value="FAD/NAD(P)-binding domain"/>
    <property type="match status" value="1"/>
</dbReference>
<keyword evidence="30" id="KW-1185">Reference proteome</keyword>
<dbReference type="InterPro" id="IPR030664">
    <property type="entry name" value="SdhA/FrdA/AprA"/>
</dbReference>
<dbReference type="FunFam" id="3.50.50.60:FF:000482">
    <property type="entry name" value="Succinate dehydrogenase complex, subunit A, flavoprotein (Fp)"/>
    <property type="match status" value="1"/>
</dbReference>
<comment type="caution">
    <text evidence="29">The sequence shown here is derived from an EMBL/GenBank/DDBJ whole genome shotgun (WGS) entry which is preliminary data.</text>
</comment>
<feature type="binding site" evidence="23">
    <location>
        <position position="228"/>
    </location>
    <ligand>
        <name>FAD</name>
        <dbReference type="ChEBI" id="CHEBI:57692"/>
    </ligand>
</feature>
<keyword evidence="15" id="KW-0496">Mitochondrion</keyword>
<dbReference type="PANTHER" id="PTHR11632">
    <property type="entry name" value="SUCCINATE DEHYDROGENASE 2 FLAVOPROTEIN SUBUNIT"/>
    <property type="match status" value="1"/>
</dbReference>
<evidence type="ECO:0000256" key="13">
    <source>
        <dbReference type="ARBA" id="ARBA00022982"/>
    </source>
</evidence>
<evidence type="ECO:0000256" key="15">
    <source>
        <dbReference type="ARBA" id="ARBA00023128"/>
    </source>
</evidence>
<evidence type="ECO:0000256" key="18">
    <source>
        <dbReference type="ARBA" id="ARBA00047404"/>
    </source>
</evidence>
<dbReference type="UniPathway" id="UPA00223">
    <property type="reaction ID" value="UER01006"/>
</dbReference>
<keyword evidence="6 26" id="KW-0813">Transport</keyword>
<evidence type="ECO:0000256" key="16">
    <source>
        <dbReference type="ARBA" id="ARBA00023136"/>
    </source>
</evidence>
<dbReference type="FunFam" id="1.20.58.100:FF:000001">
    <property type="entry name" value="Succinate dehydrogenase flavoprotein subunit (SdhA)"/>
    <property type="match status" value="1"/>
</dbReference>
<comment type="cofactor">
    <cofactor evidence="23">
        <name>FAD</name>
        <dbReference type="ChEBI" id="CHEBI:57692"/>
    </cofactor>
    <text evidence="23">Flavinylated by SdhE, about 5% flavinylation occurs in the absence of SdhE.</text>
</comment>
<keyword evidence="16 26" id="KW-0472">Membrane</keyword>
<evidence type="ECO:0000256" key="23">
    <source>
        <dbReference type="PIRSR" id="PIRSR611281-3"/>
    </source>
</evidence>
<dbReference type="Proteomes" id="UP000289886">
    <property type="component" value="Unassembled WGS sequence"/>
</dbReference>
<evidence type="ECO:0000256" key="9">
    <source>
        <dbReference type="ARBA" id="ARBA00022630"/>
    </source>
</evidence>
<feature type="binding site" evidence="22">
    <location>
        <position position="404"/>
    </location>
    <ligand>
        <name>substrate</name>
    </ligand>
</feature>
<organism evidence="29 30">
    <name type="scientific">Acipenser ruthenus</name>
    <name type="common">Sterlet sturgeon</name>
    <dbReference type="NCBI Taxonomy" id="7906"/>
    <lineage>
        <taxon>Eukaryota</taxon>
        <taxon>Metazoa</taxon>
        <taxon>Chordata</taxon>
        <taxon>Craniata</taxon>
        <taxon>Vertebrata</taxon>
        <taxon>Euteleostomi</taxon>
        <taxon>Actinopterygii</taxon>
        <taxon>Chondrostei</taxon>
        <taxon>Acipenseriformes</taxon>
        <taxon>Acipenseridae</taxon>
        <taxon>Acipenser</taxon>
    </lineage>
</organism>
<evidence type="ECO:0000256" key="2">
    <source>
        <dbReference type="ARBA" id="ARBA00004443"/>
    </source>
</evidence>
<comment type="catalytic activity">
    <reaction evidence="19">
        <text>a ubiquinone + succinate = a ubiquinol + fumarate</text>
        <dbReference type="Rhea" id="RHEA:13713"/>
        <dbReference type="Rhea" id="RHEA-COMP:9565"/>
        <dbReference type="Rhea" id="RHEA-COMP:9566"/>
        <dbReference type="ChEBI" id="CHEBI:16389"/>
        <dbReference type="ChEBI" id="CHEBI:17976"/>
        <dbReference type="ChEBI" id="CHEBI:29806"/>
        <dbReference type="ChEBI" id="CHEBI:30031"/>
        <dbReference type="EC" id="1.3.5.1"/>
    </reaction>
</comment>
<comment type="catalytic activity">
    <reaction evidence="20">
        <text>(S)-malate + a quinone = enol-oxaloacetate + a quinol</text>
        <dbReference type="Rhea" id="RHEA:79831"/>
        <dbReference type="ChEBI" id="CHEBI:15589"/>
        <dbReference type="ChEBI" id="CHEBI:17479"/>
        <dbReference type="ChEBI" id="CHEBI:24646"/>
        <dbReference type="ChEBI" id="CHEBI:132124"/>
    </reaction>
    <physiologicalReaction direction="left-to-right" evidence="20">
        <dbReference type="Rhea" id="RHEA:79832"/>
    </physiologicalReaction>
</comment>
<evidence type="ECO:0000256" key="3">
    <source>
        <dbReference type="ARBA" id="ARBA00004496"/>
    </source>
</evidence>
<protein>
    <recommendedName>
        <fullName evidence="26">Succinate dehydrogenase [ubiquinone] flavoprotein subunit, mitochondrial</fullName>
        <ecNumber evidence="26">1.3.5.1</ecNumber>
    </recommendedName>
</protein>
<dbReference type="FunFam" id="3.90.700.10:FF:000001">
    <property type="entry name" value="Mitochondrial succinate dehydrogenase flavoprotein subunit"/>
    <property type="match status" value="1"/>
</dbReference>
<dbReference type="GO" id="GO:0005743">
    <property type="term" value="C:mitochondrial inner membrane"/>
    <property type="evidence" value="ECO:0007669"/>
    <property type="project" value="UniProtKB-SubCell"/>
</dbReference>
<dbReference type="GO" id="GO:0005634">
    <property type="term" value="C:nucleus"/>
    <property type="evidence" value="ECO:0007669"/>
    <property type="project" value="UniProtKB-SubCell"/>
</dbReference>
<dbReference type="InterPro" id="IPR003952">
    <property type="entry name" value="FRD_SDH_FAD_BS"/>
</dbReference>
<evidence type="ECO:0000256" key="24">
    <source>
        <dbReference type="PIRSR" id="PIRSR611281-4"/>
    </source>
</evidence>
<feature type="binding site" evidence="22">
    <location>
        <position position="360"/>
    </location>
    <ligand>
        <name>substrate</name>
    </ligand>
</feature>
<keyword evidence="7" id="KW-0963">Cytoplasm</keyword>
<evidence type="ECO:0000256" key="14">
    <source>
        <dbReference type="ARBA" id="ARBA00023002"/>
    </source>
</evidence>
<keyword evidence="17" id="KW-0539">Nucleus</keyword>
<dbReference type="PANTHER" id="PTHR11632:SF51">
    <property type="entry name" value="SUCCINATE DEHYDROGENASE [UBIQUINONE] FLAVOPROTEIN SUBUNIT, MITOCHONDRIAL"/>
    <property type="match status" value="1"/>
</dbReference>
<dbReference type="InterPro" id="IPR011281">
    <property type="entry name" value="Succ_DH_flav_su_fwd"/>
</dbReference>
<dbReference type="GO" id="GO:0019773">
    <property type="term" value="C:proteasome core complex, alpha-subunit complex"/>
    <property type="evidence" value="ECO:0007669"/>
    <property type="project" value="UniProtKB-UniRule"/>
</dbReference>